<dbReference type="EMBL" id="JBHTEY010000004">
    <property type="protein sequence ID" value="MFC7616090.1"/>
    <property type="molecule type" value="Genomic_DNA"/>
</dbReference>
<comment type="caution">
    <text evidence="3">The sequence shown here is derived from an EMBL/GenBank/DDBJ whole genome shotgun (WGS) entry which is preliminary data.</text>
</comment>
<feature type="domain" description="MobA-like NTP transferase" evidence="2">
    <location>
        <begin position="5"/>
        <end position="148"/>
    </location>
</feature>
<dbReference type="GO" id="GO:0016779">
    <property type="term" value="F:nucleotidyltransferase activity"/>
    <property type="evidence" value="ECO:0007669"/>
    <property type="project" value="UniProtKB-KW"/>
</dbReference>
<evidence type="ECO:0000313" key="3">
    <source>
        <dbReference type="EMBL" id="MFC7616090.1"/>
    </source>
</evidence>
<keyword evidence="1" id="KW-0808">Transferase</keyword>
<dbReference type="PANTHER" id="PTHR19136">
    <property type="entry name" value="MOLYBDENUM COFACTOR GUANYLYLTRANSFERASE"/>
    <property type="match status" value="1"/>
</dbReference>
<evidence type="ECO:0000313" key="4">
    <source>
        <dbReference type="Proteomes" id="UP001596512"/>
    </source>
</evidence>
<gene>
    <name evidence="3" type="ORF">ACFQV2_24080</name>
</gene>
<dbReference type="InterPro" id="IPR029044">
    <property type="entry name" value="Nucleotide-diphossugar_trans"/>
</dbReference>
<accession>A0ABW2TSW2</accession>
<dbReference type="Pfam" id="PF12804">
    <property type="entry name" value="NTP_transf_3"/>
    <property type="match status" value="1"/>
</dbReference>
<sequence length="179" mass="18264">MRWAAIVLAGGRGARLGGVDKPALVVAGKTLLDRAVEASDGADPVVVVGPARPCSRPVRWTREAAPGAGPVAAVAAGLAALDADVDVVVLLAADLPAVTTAAVAEVRAAVGESGAVLVDAEGRDQWLLSAWRADVLRSAFAAPGRGLYSTLGPLNPVRVTDRACASSDVDTPEDLDRWR</sequence>
<reference evidence="4" key="1">
    <citation type="journal article" date="2019" name="Int. J. Syst. Evol. Microbiol.">
        <title>The Global Catalogue of Microorganisms (GCM) 10K type strain sequencing project: providing services to taxonomists for standard genome sequencing and annotation.</title>
        <authorList>
            <consortium name="The Broad Institute Genomics Platform"/>
            <consortium name="The Broad Institute Genome Sequencing Center for Infectious Disease"/>
            <person name="Wu L."/>
            <person name="Ma J."/>
        </authorList>
    </citation>
    <scope>NUCLEOTIDE SEQUENCE [LARGE SCALE GENOMIC DNA]</scope>
    <source>
        <strain evidence="4">JCM 17695</strain>
    </source>
</reference>
<dbReference type="InterPro" id="IPR025877">
    <property type="entry name" value="MobA-like_NTP_Trfase"/>
</dbReference>
<evidence type="ECO:0000256" key="1">
    <source>
        <dbReference type="ARBA" id="ARBA00022679"/>
    </source>
</evidence>
<dbReference type="SUPFAM" id="SSF53448">
    <property type="entry name" value="Nucleotide-diphospho-sugar transferases"/>
    <property type="match status" value="1"/>
</dbReference>
<dbReference type="Proteomes" id="UP001596512">
    <property type="component" value="Unassembled WGS sequence"/>
</dbReference>
<organism evidence="3 4">
    <name type="scientific">Actinokineospora soli</name>
    <dbReference type="NCBI Taxonomy" id="1048753"/>
    <lineage>
        <taxon>Bacteria</taxon>
        <taxon>Bacillati</taxon>
        <taxon>Actinomycetota</taxon>
        <taxon>Actinomycetes</taxon>
        <taxon>Pseudonocardiales</taxon>
        <taxon>Pseudonocardiaceae</taxon>
        <taxon>Actinokineospora</taxon>
    </lineage>
</organism>
<dbReference type="PANTHER" id="PTHR19136:SF81">
    <property type="entry name" value="MOLYBDENUM COFACTOR GUANYLYLTRANSFERASE"/>
    <property type="match status" value="1"/>
</dbReference>
<protein>
    <submittedName>
        <fullName evidence="3">Molybdenum cofactor guanylyltransferase</fullName>
    </submittedName>
</protein>
<proteinExistence type="predicted"/>
<keyword evidence="4" id="KW-1185">Reference proteome</keyword>
<keyword evidence="3" id="KW-0548">Nucleotidyltransferase</keyword>
<dbReference type="Gene3D" id="3.90.550.10">
    <property type="entry name" value="Spore Coat Polysaccharide Biosynthesis Protein SpsA, Chain A"/>
    <property type="match status" value="1"/>
</dbReference>
<evidence type="ECO:0000259" key="2">
    <source>
        <dbReference type="Pfam" id="PF12804"/>
    </source>
</evidence>
<name>A0ABW2TSW2_9PSEU</name>